<gene>
    <name evidence="2" type="ORF">CDD82_217</name>
</gene>
<evidence type="ECO:0000256" key="1">
    <source>
        <dbReference type="SAM" id="MobiDB-lite"/>
    </source>
</evidence>
<dbReference type="PANTHER" id="PTHR36142:SF5">
    <property type="entry name" value="METALLO-BETA-LACTAMASE DOMAIN-CONTAINING PROTEIN"/>
    <property type="match status" value="1"/>
</dbReference>
<keyword evidence="3" id="KW-1185">Reference proteome</keyword>
<feature type="compositionally biased region" description="Polar residues" evidence="1">
    <location>
        <begin position="241"/>
        <end position="257"/>
    </location>
</feature>
<reference evidence="2 3" key="1">
    <citation type="submission" date="2017-06" db="EMBL/GenBank/DDBJ databases">
        <title>Ant-infecting Ophiocordyceps genomes reveal a high diversity of potential behavioral manipulation genes and a possible major role for enterotoxins.</title>
        <authorList>
            <person name="De Bekker C."/>
            <person name="Evans H.C."/>
            <person name="Brachmann A."/>
            <person name="Hughes D.P."/>
        </authorList>
    </citation>
    <scope>NUCLEOTIDE SEQUENCE [LARGE SCALE GENOMIC DNA]</scope>
    <source>
        <strain evidence="2 3">1348a</strain>
    </source>
</reference>
<dbReference type="PANTHER" id="PTHR36142">
    <property type="entry name" value="METALLO-HYDROLASE/OXIDOREDUCTASE SUPERFAMILY PROTEIN"/>
    <property type="match status" value="1"/>
</dbReference>
<sequence length="434" mass="47213">MYHGLAQPHHSGLIPPSLGSILNGDASFHLTLEPIQARSSSFEQYHILIDPWIAGPSSILHPKFSSTSHADAPCISSLRELPEPDLVIISHKKSAHCHEATIRQLAPKDSKTLILAVPAAARLIRSWKHFEKAKIKTLDRWQHPRKATRDTCFRIPVPSQLLGGGDGEVTVSYISHRKRHPRGHHSAIGITYRPPTSESFAFWRQTATPPLTPSSTVSALPPRLPAARRLSKLNLPPSMSWAVNSGSQPSPASPLNHTSRHTRSSACPSSHARDRCVSVVFSPHGIPYSSLEPYATSHLLTEAALPLTALLHCFETAHSPWCLGGKGSSGIHPGQEIATALGARAWISTYDGNKIATGLARRFTGKTNKYDSQQMQHMLRIVFEEAAKAGGTEPFAGRKKQEDVIEILALKSGAQVTLTSQGVWAEPTTPPLPL</sequence>
<feature type="region of interest" description="Disordered" evidence="1">
    <location>
        <begin position="241"/>
        <end position="269"/>
    </location>
</feature>
<dbReference type="EMBL" id="NJEU01001040">
    <property type="protein sequence ID" value="PHH68876.1"/>
    <property type="molecule type" value="Genomic_DNA"/>
</dbReference>
<dbReference type="Gene3D" id="3.60.15.10">
    <property type="entry name" value="Ribonuclease Z/Hydroxyacylglutathione hydrolase-like"/>
    <property type="match status" value="1"/>
</dbReference>
<protein>
    <submittedName>
        <fullName evidence="2">Uncharacterized protein</fullName>
    </submittedName>
</protein>
<dbReference type="AlphaFoldDB" id="A0A2C5YME7"/>
<dbReference type="InterPro" id="IPR036866">
    <property type="entry name" value="RibonucZ/Hydroxyglut_hydro"/>
</dbReference>
<dbReference type="OrthoDB" id="4905323at2759"/>
<dbReference type="Proteomes" id="UP000224854">
    <property type="component" value="Unassembled WGS sequence"/>
</dbReference>
<organism evidence="2 3">
    <name type="scientific">Ophiocordyceps australis</name>
    <dbReference type="NCBI Taxonomy" id="1399860"/>
    <lineage>
        <taxon>Eukaryota</taxon>
        <taxon>Fungi</taxon>
        <taxon>Dikarya</taxon>
        <taxon>Ascomycota</taxon>
        <taxon>Pezizomycotina</taxon>
        <taxon>Sordariomycetes</taxon>
        <taxon>Hypocreomycetidae</taxon>
        <taxon>Hypocreales</taxon>
        <taxon>Ophiocordycipitaceae</taxon>
        <taxon>Ophiocordyceps</taxon>
    </lineage>
</organism>
<accession>A0A2C5YME7</accession>
<evidence type="ECO:0000313" key="2">
    <source>
        <dbReference type="EMBL" id="PHH68876.1"/>
    </source>
</evidence>
<proteinExistence type="predicted"/>
<name>A0A2C5YME7_9HYPO</name>
<comment type="caution">
    <text evidence="2">The sequence shown here is derived from an EMBL/GenBank/DDBJ whole genome shotgun (WGS) entry which is preliminary data.</text>
</comment>
<evidence type="ECO:0000313" key="3">
    <source>
        <dbReference type="Proteomes" id="UP000224854"/>
    </source>
</evidence>